<evidence type="ECO:0000313" key="2">
    <source>
        <dbReference type="Proteomes" id="UP000054563"/>
    </source>
</evidence>
<dbReference type="EMBL" id="DS017004">
    <property type="protein sequence ID" value="KMU88317.1"/>
    <property type="molecule type" value="Genomic_DNA"/>
</dbReference>
<name>A0A0J8RU60_COCIT</name>
<dbReference type="AlphaFoldDB" id="A0A0J8RU60"/>
<dbReference type="VEuPathDB" id="FungiDB:CIHG_06115"/>
<protein>
    <submittedName>
        <fullName evidence="1">Uncharacterized protein</fullName>
    </submittedName>
</protein>
<evidence type="ECO:0000313" key="1">
    <source>
        <dbReference type="EMBL" id="KMU88317.1"/>
    </source>
</evidence>
<sequence length="48" mass="5156">MPLNRVNGAVAVGPPFSCVEGRPPWAAPRFWETRIEVVETGPTASTTC</sequence>
<proteinExistence type="predicted"/>
<reference evidence="2" key="1">
    <citation type="journal article" date="2010" name="Genome Res.">
        <title>Population genomic sequencing of Coccidioides fungi reveals recent hybridization and transposon control.</title>
        <authorList>
            <person name="Neafsey D.E."/>
            <person name="Barker B.M."/>
            <person name="Sharpton T.J."/>
            <person name="Stajich J.E."/>
            <person name="Park D.J."/>
            <person name="Whiston E."/>
            <person name="Hung C.-Y."/>
            <person name="McMahan C."/>
            <person name="White J."/>
            <person name="Sykes S."/>
            <person name="Heiman D."/>
            <person name="Young S."/>
            <person name="Zeng Q."/>
            <person name="Abouelleil A."/>
            <person name="Aftuck L."/>
            <person name="Bessette D."/>
            <person name="Brown A."/>
            <person name="FitzGerald M."/>
            <person name="Lui A."/>
            <person name="Macdonald J.P."/>
            <person name="Priest M."/>
            <person name="Orbach M.J."/>
            <person name="Galgiani J.N."/>
            <person name="Kirkland T.N."/>
            <person name="Cole G.T."/>
            <person name="Birren B.W."/>
            <person name="Henn M.R."/>
            <person name="Taylor J.W."/>
            <person name="Rounsley S.D."/>
        </authorList>
    </citation>
    <scope>NUCLEOTIDE SEQUENCE [LARGE SCALE GENOMIC DNA]</scope>
    <source>
        <strain evidence="2">H538.4</strain>
    </source>
</reference>
<organism evidence="1 2">
    <name type="scientific">Coccidioides immitis H538.4</name>
    <dbReference type="NCBI Taxonomy" id="396776"/>
    <lineage>
        <taxon>Eukaryota</taxon>
        <taxon>Fungi</taxon>
        <taxon>Dikarya</taxon>
        <taxon>Ascomycota</taxon>
        <taxon>Pezizomycotina</taxon>
        <taxon>Eurotiomycetes</taxon>
        <taxon>Eurotiomycetidae</taxon>
        <taxon>Onygenales</taxon>
        <taxon>Onygenaceae</taxon>
        <taxon>Coccidioides</taxon>
    </lineage>
</organism>
<dbReference type="Proteomes" id="UP000054563">
    <property type="component" value="Unassembled WGS sequence"/>
</dbReference>
<gene>
    <name evidence="1" type="ORF">CIHG_06115</name>
</gene>
<accession>A0A0J8RU60</accession>